<evidence type="ECO:0000256" key="2">
    <source>
        <dbReference type="SAM" id="Coils"/>
    </source>
</evidence>
<dbReference type="InterPro" id="IPR038254">
    <property type="entry name" value="KIN17_WH-like_sf"/>
</dbReference>
<name>A0ABM0LZS8_SACKO</name>
<dbReference type="PANTHER" id="PTHR12805:SF0">
    <property type="entry name" value="DNA_RNA-BINDING PROTEIN KIN17"/>
    <property type="match status" value="1"/>
</dbReference>
<dbReference type="InterPro" id="IPR019447">
    <property type="entry name" value="DNA/RNA-bd_Kin17_WH-like_dom"/>
</dbReference>
<feature type="region of interest" description="Disordered" evidence="3">
    <location>
        <begin position="254"/>
        <end position="273"/>
    </location>
</feature>
<evidence type="ECO:0000256" key="3">
    <source>
        <dbReference type="SAM" id="MobiDB-lite"/>
    </source>
</evidence>
<evidence type="ECO:0000313" key="5">
    <source>
        <dbReference type="Proteomes" id="UP000694865"/>
    </source>
</evidence>
<evidence type="ECO:0000256" key="1">
    <source>
        <dbReference type="ARBA" id="ARBA00008517"/>
    </source>
</evidence>
<dbReference type="GeneID" id="100374261"/>
<sequence length="407" mass="47038">MGKHDFLTPKAIANRIKSKGLQKLRWYCQMCQKQCRDENGFKCHTMSESHQRQLLLFAEDPEQYLDAYSDEYLSDFIELLRRRFGTRRVHSNVVYNEYIQDKEHIHMNSTKWETLTEFVKWLGREGYATVDQTEKGWFITYIDRDPETISRQEALAKKQKMQLDDEEKIQKFIQKQIEKVKEKSSQKEENVFTELQREDAEEKIRFSLGGKAPSTSTGDGECSEEASSSKTVIEKKPAVKPKIVPTVNPLKIAGMKKKESSSSKDRKRKSALDEIMQEESMKKAKVKRYDNWLTEGIVVKVITKKLGEKYFKKKAVILEVRDKYTAVVKMNDSGKKLKLDQTHLETVIPAQGKCIKVLNGEHRGSKAVLLALNQKSFSVTIKLESGPYKGRTVESIQYEDISKTADQ</sequence>
<dbReference type="InterPro" id="IPR041995">
    <property type="entry name" value="KOW_KIN17"/>
</dbReference>
<organism evidence="5 6">
    <name type="scientific">Saccoglossus kowalevskii</name>
    <name type="common">Acorn worm</name>
    <dbReference type="NCBI Taxonomy" id="10224"/>
    <lineage>
        <taxon>Eukaryota</taxon>
        <taxon>Metazoa</taxon>
        <taxon>Hemichordata</taxon>
        <taxon>Enteropneusta</taxon>
        <taxon>Harrimaniidae</taxon>
        <taxon>Saccoglossus</taxon>
    </lineage>
</organism>
<accession>A0ABM0LZS8</accession>
<protein>
    <submittedName>
        <fullName evidence="6">DNA/RNA-binding protein KIN17-like isoform X1</fullName>
    </submittedName>
</protein>
<dbReference type="Pfam" id="PF25092">
    <property type="entry name" value="SH3_KIN17_C"/>
    <property type="match status" value="1"/>
</dbReference>
<keyword evidence="5" id="KW-1185">Reference proteome</keyword>
<feature type="region of interest" description="Disordered" evidence="3">
    <location>
        <begin position="204"/>
        <end position="234"/>
    </location>
</feature>
<keyword evidence="2" id="KW-0175">Coiled coil</keyword>
<dbReference type="Gene3D" id="2.30.30.140">
    <property type="match status" value="1"/>
</dbReference>
<dbReference type="Proteomes" id="UP000694865">
    <property type="component" value="Unplaced"/>
</dbReference>
<feature type="domain" description="DNA/RNA-binding protein Kin17 WH-like" evidence="4">
    <location>
        <begin position="52"/>
        <end position="178"/>
    </location>
</feature>
<dbReference type="Gene3D" id="2.30.30.30">
    <property type="match status" value="1"/>
</dbReference>
<evidence type="ECO:0000313" key="6">
    <source>
        <dbReference type="RefSeq" id="XP_006813269.1"/>
    </source>
</evidence>
<proteinExistence type="inferred from homology"/>
<dbReference type="PANTHER" id="PTHR12805">
    <property type="entry name" value="KIN17 KIN, ANTIGENIC DETERMINANT OF RECA PROTEIN HOMOLOG"/>
    <property type="match status" value="1"/>
</dbReference>
<dbReference type="InterPro" id="IPR041330">
    <property type="entry name" value="KN17_SH3"/>
</dbReference>
<dbReference type="RefSeq" id="XP_006813269.1">
    <property type="nucleotide sequence ID" value="XM_006813206.1"/>
</dbReference>
<reference evidence="6" key="1">
    <citation type="submission" date="2025-08" db="UniProtKB">
        <authorList>
            <consortium name="RefSeq"/>
        </authorList>
    </citation>
    <scope>IDENTIFICATION</scope>
    <source>
        <tissue evidence="6">Testes</tissue>
    </source>
</reference>
<gene>
    <name evidence="6" type="primary">LOC100374261</name>
</gene>
<comment type="similarity">
    <text evidence="1">Belongs to the KIN17 family.</text>
</comment>
<dbReference type="InterPro" id="IPR056767">
    <property type="entry name" value="C2H2-Znf_KIN17"/>
</dbReference>
<dbReference type="InterPro" id="IPR036236">
    <property type="entry name" value="Znf_C2H2_sf"/>
</dbReference>
<dbReference type="Pfam" id="PF10357">
    <property type="entry name" value="WH_KIN17"/>
    <property type="match status" value="1"/>
</dbReference>
<feature type="coiled-coil region" evidence="2">
    <location>
        <begin position="163"/>
        <end position="203"/>
    </location>
</feature>
<dbReference type="InterPro" id="IPR037321">
    <property type="entry name" value="KIN17-like"/>
</dbReference>
<dbReference type="InterPro" id="IPR014722">
    <property type="entry name" value="Rib_uL2_dom2"/>
</dbReference>
<evidence type="ECO:0000259" key="4">
    <source>
        <dbReference type="SMART" id="SM01253"/>
    </source>
</evidence>
<dbReference type="Gene3D" id="1.10.10.2030">
    <property type="entry name" value="DNA/RNA-binding protein Kin17, conserved domain"/>
    <property type="match status" value="1"/>
</dbReference>
<dbReference type="CDD" id="cd13155">
    <property type="entry name" value="KOW_KIN17"/>
    <property type="match status" value="1"/>
</dbReference>
<dbReference type="Pfam" id="PF18131">
    <property type="entry name" value="KN17_SH3"/>
    <property type="match status" value="1"/>
</dbReference>
<dbReference type="SUPFAM" id="SSF57667">
    <property type="entry name" value="beta-beta-alpha zinc fingers"/>
    <property type="match status" value="1"/>
</dbReference>
<dbReference type="Pfam" id="PF25095">
    <property type="entry name" value="C2H2-zf_KIN17"/>
    <property type="match status" value="1"/>
</dbReference>
<dbReference type="SMART" id="SM01253">
    <property type="entry name" value="Kin17_mid"/>
    <property type="match status" value="1"/>
</dbReference>